<accession>A0ABR9JQR2</accession>
<sequence>MPLIDRITKFLRSPQGQKARTQVQRAASDPRNKAKIQRLLAKFRGGGRGTGGHGPGGAGGPRGY</sequence>
<comment type="caution">
    <text evidence="2">The sequence shown here is derived from an EMBL/GenBank/DDBJ whole genome shotgun (WGS) entry which is preliminary data.</text>
</comment>
<feature type="compositionally biased region" description="Polar residues" evidence="1">
    <location>
        <begin position="14"/>
        <end position="25"/>
    </location>
</feature>
<feature type="compositionally biased region" description="Gly residues" evidence="1">
    <location>
        <begin position="44"/>
        <end position="64"/>
    </location>
</feature>
<dbReference type="Proteomes" id="UP000627838">
    <property type="component" value="Unassembled WGS sequence"/>
</dbReference>
<organism evidence="2 3">
    <name type="scientific">Actinomadura algeriensis</name>
    <dbReference type="NCBI Taxonomy" id="1679523"/>
    <lineage>
        <taxon>Bacteria</taxon>
        <taxon>Bacillati</taxon>
        <taxon>Actinomycetota</taxon>
        <taxon>Actinomycetes</taxon>
        <taxon>Streptosporangiales</taxon>
        <taxon>Thermomonosporaceae</taxon>
        <taxon>Actinomadura</taxon>
    </lineage>
</organism>
<keyword evidence="3" id="KW-1185">Reference proteome</keyword>
<dbReference type="RefSeq" id="WP_192759378.1">
    <property type="nucleotide sequence ID" value="NZ_JADBDZ010000001.1"/>
</dbReference>
<proteinExistence type="predicted"/>
<dbReference type="EMBL" id="JADBDZ010000001">
    <property type="protein sequence ID" value="MBE1532726.1"/>
    <property type="molecule type" value="Genomic_DNA"/>
</dbReference>
<protein>
    <submittedName>
        <fullName evidence="2">Uncharacterized protein</fullName>
    </submittedName>
</protein>
<reference evidence="2 3" key="1">
    <citation type="submission" date="2020-10" db="EMBL/GenBank/DDBJ databases">
        <title>Sequencing the genomes of 1000 actinobacteria strains.</title>
        <authorList>
            <person name="Klenk H.-P."/>
        </authorList>
    </citation>
    <scope>NUCLEOTIDE SEQUENCE [LARGE SCALE GENOMIC DNA]</scope>
    <source>
        <strain evidence="2 3">DSM 46744</strain>
    </source>
</reference>
<gene>
    <name evidence="2" type="ORF">H4W34_002559</name>
</gene>
<feature type="region of interest" description="Disordered" evidence="1">
    <location>
        <begin position="14"/>
        <end position="33"/>
    </location>
</feature>
<evidence type="ECO:0000313" key="3">
    <source>
        <dbReference type="Proteomes" id="UP000627838"/>
    </source>
</evidence>
<name>A0ABR9JQR2_9ACTN</name>
<evidence type="ECO:0000313" key="2">
    <source>
        <dbReference type="EMBL" id="MBE1532726.1"/>
    </source>
</evidence>
<evidence type="ECO:0000256" key="1">
    <source>
        <dbReference type="SAM" id="MobiDB-lite"/>
    </source>
</evidence>
<feature type="region of interest" description="Disordered" evidence="1">
    <location>
        <begin position="42"/>
        <end position="64"/>
    </location>
</feature>